<dbReference type="AlphaFoldDB" id="A0A5J4VEZ8"/>
<sequence>MDRVLAEADLAVAVETEAKVDMVVGHFKTGRVTGRAQAAAFRISLFEQLAAHAQFLHLREPLVTEAAAVHPCETATGNVQSAKGIISQGASRALSATNPGLKNDNLHRMIGILFMHLSYKVKLSQQKIS</sequence>
<comment type="caution">
    <text evidence="1">The sequence shown here is derived from an EMBL/GenBank/DDBJ whole genome shotgun (WGS) entry which is preliminary data.</text>
</comment>
<evidence type="ECO:0000313" key="2">
    <source>
        <dbReference type="Proteomes" id="UP000324800"/>
    </source>
</evidence>
<dbReference type="EMBL" id="SNRW01007584">
    <property type="protein sequence ID" value="KAA6381009.1"/>
    <property type="molecule type" value="Genomic_DNA"/>
</dbReference>
<dbReference type="Proteomes" id="UP000324800">
    <property type="component" value="Unassembled WGS sequence"/>
</dbReference>
<evidence type="ECO:0000313" key="1">
    <source>
        <dbReference type="EMBL" id="KAA6381009.1"/>
    </source>
</evidence>
<organism evidence="1 2">
    <name type="scientific">Streblomastix strix</name>
    <dbReference type="NCBI Taxonomy" id="222440"/>
    <lineage>
        <taxon>Eukaryota</taxon>
        <taxon>Metamonada</taxon>
        <taxon>Preaxostyla</taxon>
        <taxon>Oxymonadida</taxon>
        <taxon>Streblomastigidae</taxon>
        <taxon>Streblomastix</taxon>
    </lineage>
</organism>
<proteinExistence type="predicted"/>
<name>A0A5J4VEZ8_9EUKA</name>
<gene>
    <name evidence="1" type="ORF">EZS28_023466</name>
</gene>
<protein>
    <submittedName>
        <fullName evidence="1">Uncharacterized protein</fullName>
    </submittedName>
</protein>
<accession>A0A5J4VEZ8</accession>
<reference evidence="1 2" key="1">
    <citation type="submission" date="2019-03" db="EMBL/GenBank/DDBJ databases">
        <title>Single cell metagenomics reveals metabolic interactions within the superorganism composed of flagellate Streblomastix strix and complex community of Bacteroidetes bacteria on its surface.</title>
        <authorList>
            <person name="Treitli S.C."/>
            <person name="Kolisko M."/>
            <person name="Husnik F."/>
            <person name="Keeling P."/>
            <person name="Hampl V."/>
        </authorList>
    </citation>
    <scope>NUCLEOTIDE SEQUENCE [LARGE SCALE GENOMIC DNA]</scope>
    <source>
        <strain evidence="1">ST1C</strain>
    </source>
</reference>